<gene>
    <name evidence="25" type="ORF">EES38_09670</name>
</gene>
<accession>A0A3N9TIY1</accession>
<evidence type="ECO:0000256" key="14">
    <source>
        <dbReference type="ARBA" id="ARBA00037002"/>
    </source>
</evidence>
<keyword evidence="9" id="KW-0809">Transit peptide</keyword>
<evidence type="ECO:0000256" key="19">
    <source>
        <dbReference type="ARBA" id="ARBA00047588"/>
    </source>
</evidence>
<evidence type="ECO:0000256" key="3">
    <source>
        <dbReference type="ARBA" id="ARBA00004632"/>
    </source>
</evidence>
<keyword evidence="12" id="KW-0966">Cell projection</keyword>
<evidence type="ECO:0000256" key="11">
    <source>
        <dbReference type="ARBA" id="ARBA00023136"/>
    </source>
</evidence>
<comment type="catalytic activity">
    <reaction evidence="19">
        <text>octanoyl-CoA + H2O = octanoate + CoA + H(+)</text>
        <dbReference type="Rhea" id="RHEA:30143"/>
        <dbReference type="ChEBI" id="CHEBI:15377"/>
        <dbReference type="ChEBI" id="CHEBI:15378"/>
        <dbReference type="ChEBI" id="CHEBI:25646"/>
        <dbReference type="ChEBI" id="CHEBI:57287"/>
        <dbReference type="ChEBI" id="CHEBI:57386"/>
    </reaction>
    <physiologicalReaction direction="left-to-right" evidence="19">
        <dbReference type="Rhea" id="RHEA:30144"/>
    </physiologicalReaction>
</comment>
<evidence type="ECO:0000256" key="23">
    <source>
        <dbReference type="ARBA" id="ARBA00048180"/>
    </source>
</evidence>
<dbReference type="GO" id="GO:0016790">
    <property type="term" value="F:thiolester hydrolase activity"/>
    <property type="evidence" value="ECO:0007669"/>
    <property type="project" value="UniProtKB-ARBA"/>
</dbReference>
<comment type="catalytic activity">
    <reaction evidence="20">
        <text>hexadecanoyl-CoA + H2O = hexadecanoate + CoA + H(+)</text>
        <dbReference type="Rhea" id="RHEA:16645"/>
        <dbReference type="ChEBI" id="CHEBI:7896"/>
        <dbReference type="ChEBI" id="CHEBI:15377"/>
        <dbReference type="ChEBI" id="CHEBI:15378"/>
        <dbReference type="ChEBI" id="CHEBI:57287"/>
        <dbReference type="ChEBI" id="CHEBI:57379"/>
        <dbReference type="EC" id="3.1.2.2"/>
    </reaction>
    <physiologicalReaction direction="left-to-right" evidence="20">
        <dbReference type="Rhea" id="RHEA:16646"/>
    </physiologicalReaction>
</comment>
<evidence type="ECO:0000256" key="1">
    <source>
        <dbReference type="ARBA" id="ARBA00004170"/>
    </source>
</evidence>
<evidence type="ECO:0000256" key="5">
    <source>
        <dbReference type="ARBA" id="ARBA00022490"/>
    </source>
</evidence>
<evidence type="ECO:0000256" key="21">
    <source>
        <dbReference type="ARBA" id="ARBA00047969"/>
    </source>
</evidence>
<dbReference type="EMBL" id="RJVQ01000003">
    <property type="protein sequence ID" value="RQW63505.1"/>
    <property type="molecule type" value="Genomic_DNA"/>
</dbReference>
<evidence type="ECO:0000256" key="10">
    <source>
        <dbReference type="ARBA" id="ARBA00023098"/>
    </source>
</evidence>
<evidence type="ECO:0000256" key="8">
    <source>
        <dbReference type="ARBA" id="ARBA00022832"/>
    </source>
</evidence>
<keyword evidence="11" id="KW-0472">Membrane</keyword>
<proteinExistence type="inferred from homology"/>
<evidence type="ECO:0000313" key="26">
    <source>
        <dbReference type="Proteomes" id="UP000281112"/>
    </source>
</evidence>
<comment type="catalytic activity">
    <reaction evidence="23">
        <text>tetradecanoyl-CoA + H2O = tetradecanoate + CoA + H(+)</text>
        <dbReference type="Rhea" id="RHEA:40119"/>
        <dbReference type="ChEBI" id="CHEBI:15377"/>
        <dbReference type="ChEBI" id="CHEBI:15378"/>
        <dbReference type="ChEBI" id="CHEBI:30807"/>
        <dbReference type="ChEBI" id="CHEBI:57287"/>
        <dbReference type="ChEBI" id="CHEBI:57385"/>
    </reaction>
    <physiologicalReaction direction="left-to-right" evidence="23">
        <dbReference type="Rhea" id="RHEA:40120"/>
    </physiologicalReaction>
</comment>
<evidence type="ECO:0000256" key="13">
    <source>
        <dbReference type="ARBA" id="ARBA00035852"/>
    </source>
</evidence>
<evidence type="ECO:0000256" key="18">
    <source>
        <dbReference type="ARBA" id="ARBA00043210"/>
    </source>
</evidence>
<evidence type="ECO:0000256" key="4">
    <source>
        <dbReference type="ARBA" id="ARBA00022475"/>
    </source>
</evidence>
<comment type="catalytic activity">
    <reaction evidence="13">
        <text>(5Z,8Z,11Z,14Z)-eicosatetraenoyl-CoA + H2O = (5Z,8Z,11Z,14Z)-eicosatetraenoate + CoA + H(+)</text>
        <dbReference type="Rhea" id="RHEA:40151"/>
        <dbReference type="ChEBI" id="CHEBI:15377"/>
        <dbReference type="ChEBI" id="CHEBI:15378"/>
        <dbReference type="ChEBI" id="CHEBI:32395"/>
        <dbReference type="ChEBI" id="CHEBI:57287"/>
        <dbReference type="ChEBI" id="CHEBI:57368"/>
    </reaction>
    <physiologicalReaction direction="left-to-right" evidence="13">
        <dbReference type="Rhea" id="RHEA:40152"/>
    </physiologicalReaction>
</comment>
<evidence type="ECO:0000259" key="24">
    <source>
        <dbReference type="Pfam" id="PF03061"/>
    </source>
</evidence>
<comment type="subcellular location">
    <subcellularLocation>
        <location evidence="3">Cell projection</location>
        <location evidence="3">Ruffle membrane</location>
    </subcellularLocation>
    <subcellularLocation>
        <location evidence="2">Cytoplasm</location>
    </subcellularLocation>
    <subcellularLocation>
        <location evidence="1">Membrane</location>
        <topology evidence="1">Peripheral membrane protein</topology>
    </subcellularLocation>
</comment>
<keyword evidence="10" id="KW-0443">Lipid metabolism</keyword>
<comment type="catalytic activity">
    <reaction evidence="14">
        <text>(9Z)-octadecenoyl-CoA + H2O = (9Z)-octadecenoate + CoA + H(+)</text>
        <dbReference type="Rhea" id="RHEA:40139"/>
        <dbReference type="ChEBI" id="CHEBI:15377"/>
        <dbReference type="ChEBI" id="CHEBI:15378"/>
        <dbReference type="ChEBI" id="CHEBI:30823"/>
        <dbReference type="ChEBI" id="CHEBI:57287"/>
        <dbReference type="ChEBI" id="CHEBI:57387"/>
    </reaction>
    <physiologicalReaction direction="left-to-right" evidence="14">
        <dbReference type="Rhea" id="RHEA:40140"/>
    </physiologicalReaction>
</comment>
<evidence type="ECO:0000256" key="7">
    <source>
        <dbReference type="ARBA" id="ARBA00022801"/>
    </source>
</evidence>
<dbReference type="Proteomes" id="UP000281112">
    <property type="component" value="Unassembled WGS sequence"/>
</dbReference>
<dbReference type="InterPro" id="IPR052365">
    <property type="entry name" value="THEM4/THEM5_acyl-CoA_thioest"/>
</dbReference>
<comment type="caution">
    <text evidence="25">The sequence shown here is derived from an EMBL/GenBank/DDBJ whole genome shotgun (WGS) entry which is preliminary data.</text>
</comment>
<dbReference type="SUPFAM" id="SSF54637">
    <property type="entry name" value="Thioesterase/thiol ester dehydrase-isomerase"/>
    <property type="match status" value="1"/>
</dbReference>
<evidence type="ECO:0000313" key="25">
    <source>
        <dbReference type="EMBL" id="RQW63505.1"/>
    </source>
</evidence>
<reference evidence="25 26" key="1">
    <citation type="submission" date="2018-11" db="EMBL/GenBank/DDBJ databases">
        <title>Vibrio LJC006 sp. nov., isolated from seawater during the bloom of the enteromorpha.</title>
        <authorList>
            <person name="Liang J."/>
        </authorList>
    </citation>
    <scope>NUCLEOTIDE SEQUENCE [LARGE SCALE GENOMIC DNA]</scope>
    <source>
        <strain evidence="25 26">LJC006</strain>
    </source>
</reference>
<sequence length="138" mass="15025">MSTANIEHSAQYTQHQYCFACGPVATGLGMQYCQGEDGDLIGDFRVGDIHQGYTGLLHGGLASTLLDSVMTYCLLRKQINGLTAELTVKFHQPIHVGDKVQVRGRIEGRKKRIIFLSAELIVNGVATVSGKGKFIESK</sequence>
<keyword evidence="8" id="KW-0276">Fatty acid metabolism</keyword>
<comment type="catalytic activity">
    <reaction evidence="22">
        <text>dodecanoyl-CoA + H2O = dodecanoate + CoA + H(+)</text>
        <dbReference type="Rhea" id="RHEA:30135"/>
        <dbReference type="ChEBI" id="CHEBI:15377"/>
        <dbReference type="ChEBI" id="CHEBI:15378"/>
        <dbReference type="ChEBI" id="CHEBI:18262"/>
        <dbReference type="ChEBI" id="CHEBI:57287"/>
        <dbReference type="ChEBI" id="CHEBI:57375"/>
    </reaction>
    <physiologicalReaction direction="left-to-right" evidence="22">
        <dbReference type="Rhea" id="RHEA:30136"/>
    </physiologicalReaction>
</comment>
<evidence type="ECO:0000256" key="16">
    <source>
        <dbReference type="ARBA" id="ARBA00038848"/>
    </source>
</evidence>
<dbReference type="Pfam" id="PF03061">
    <property type="entry name" value="4HBT"/>
    <property type="match status" value="1"/>
</dbReference>
<keyword evidence="4" id="KW-1003">Cell membrane</keyword>
<organism evidence="25 26">
    <name type="scientific">Vibrio viridaestus</name>
    <dbReference type="NCBI Taxonomy" id="2487322"/>
    <lineage>
        <taxon>Bacteria</taxon>
        <taxon>Pseudomonadati</taxon>
        <taxon>Pseudomonadota</taxon>
        <taxon>Gammaproteobacteria</taxon>
        <taxon>Vibrionales</taxon>
        <taxon>Vibrionaceae</taxon>
        <taxon>Vibrio</taxon>
    </lineage>
</organism>
<dbReference type="InterPro" id="IPR006683">
    <property type="entry name" value="Thioestr_dom"/>
</dbReference>
<dbReference type="OrthoDB" id="6624918at2"/>
<dbReference type="CDD" id="cd03443">
    <property type="entry name" value="PaaI_thioesterase"/>
    <property type="match status" value="1"/>
</dbReference>
<feature type="domain" description="Thioesterase" evidence="24">
    <location>
        <begin position="55"/>
        <end position="121"/>
    </location>
</feature>
<dbReference type="PANTHER" id="PTHR12418">
    <property type="entry name" value="ACYL-COENZYME A THIOESTERASE THEM4"/>
    <property type="match status" value="1"/>
</dbReference>
<name>A0A3N9TIY1_9VIBR</name>
<comment type="catalytic activity">
    <reaction evidence="21">
        <text>decanoyl-CoA + H2O = decanoate + CoA + H(+)</text>
        <dbReference type="Rhea" id="RHEA:40059"/>
        <dbReference type="ChEBI" id="CHEBI:15377"/>
        <dbReference type="ChEBI" id="CHEBI:15378"/>
        <dbReference type="ChEBI" id="CHEBI:27689"/>
        <dbReference type="ChEBI" id="CHEBI:57287"/>
        <dbReference type="ChEBI" id="CHEBI:61430"/>
    </reaction>
    <physiologicalReaction direction="left-to-right" evidence="21">
        <dbReference type="Rhea" id="RHEA:40060"/>
    </physiologicalReaction>
</comment>
<dbReference type="EC" id="3.1.2.2" evidence="16"/>
<evidence type="ECO:0000256" key="20">
    <source>
        <dbReference type="ARBA" id="ARBA00047734"/>
    </source>
</evidence>
<dbReference type="RefSeq" id="WP_124936968.1">
    <property type="nucleotide sequence ID" value="NZ_RJVQ01000003.1"/>
</dbReference>
<dbReference type="PANTHER" id="PTHR12418:SF19">
    <property type="entry name" value="ACYL-COENZYME A THIOESTERASE THEM4"/>
    <property type="match status" value="1"/>
</dbReference>
<comment type="similarity">
    <text evidence="15">Belongs to the THEM4/THEM5 thioesterase family.</text>
</comment>
<keyword evidence="5" id="KW-0963">Cytoplasm</keyword>
<dbReference type="Gene3D" id="3.10.129.10">
    <property type="entry name" value="Hotdog Thioesterase"/>
    <property type="match status" value="1"/>
</dbReference>
<keyword evidence="7" id="KW-0378">Hydrolase</keyword>
<dbReference type="GO" id="GO:0005737">
    <property type="term" value="C:cytoplasm"/>
    <property type="evidence" value="ECO:0007669"/>
    <property type="project" value="UniProtKB-SubCell"/>
</dbReference>
<protein>
    <recommendedName>
        <fullName evidence="17">Acyl-coenzyme A thioesterase THEM4</fullName>
        <ecNumber evidence="16">3.1.2.2</ecNumber>
    </recommendedName>
    <alternativeName>
        <fullName evidence="18">Thioesterase superfamily member 4</fullName>
    </alternativeName>
</protein>
<evidence type="ECO:0000256" key="6">
    <source>
        <dbReference type="ARBA" id="ARBA00022703"/>
    </source>
</evidence>
<evidence type="ECO:0000256" key="2">
    <source>
        <dbReference type="ARBA" id="ARBA00004496"/>
    </source>
</evidence>
<dbReference type="GO" id="GO:0006631">
    <property type="term" value="P:fatty acid metabolic process"/>
    <property type="evidence" value="ECO:0007669"/>
    <property type="project" value="UniProtKB-KW"/>
</dbReference>
<keyword evidence="6" id="KW-0053">Apoptosis</keyword>
<evidence type="ECO:0000256" key="15">
    <source>
        <dbReference type="ARBA" id="ARBA00038456"/>
    </source>
</evidence>
<evidence type="ECO:0000256" key="12">
    <source>
        <dbReference type="ARBA" id="ARBA00023273"/>
    </source>
</evidence>
<dbReference type="AlphaFoldDB" id="A0A3N9TIY1"/>
<dbReference type="GO" id="GO:0016020">
    <property type="term" value="C:membrane"/>
    <property type="evidence" value="ECO:0007669"/>
    <property type="project" value="UniProtKB-SubCell"/>
</dbReference>
<dbReference type="InterPro" id="IPR029069">
    <property type="entry name" value="HotDog_dom_sf"/>
</dbReference>
<evidence type="ECO:0000256" key="17">
    <source>
        <dbReference type="ARBA" id="ARBA00040123"/>
    </source>
</evidence>
<evidence type="ECO:0000256" key="9">
    <source>
        <dbReference type="ARBA" id="ARBA00022946"/>
    </source>
</evidence>
<evidence type="ECO:0000256" key="22">
    <source>
        <dbReference type="ARBA" id="ARBA00048074"/>
    </source>
</evidence>
<keyword evidence="26" id="KW-1185">Reference proteome</keyword>